<dbReference type="Pfam" id="PF01476">
    <property type="entry name" value="LysM"/>
    <property type="match status" value="1"/>
</dbReference>
<dbReference type="Proteomes" id="UP001472866">
    <property type="component" value="Chromosome 17"/>
</dbReference>
<name>A0AAX4PKR6_9CHLO</name>
<keyword evidence="1" id="KW-1133">Transmembrane helix</keyword>
<keyword evidence="1" id="KW-0472">Membrane</keyword>
<dbReference type="PROSITE" id="PS51782">
    <property type="entry name" value="LYSM"/>
    <property type="match status" value="1"/>
</dbReference>
<gene>
    <name evidence="3" type="ORF">HKI87_17g85460</name>
</gene>
<protein>
    <submittedName>
        <fullName evidence="3">LysM domain-containing protein</fullName>
    </submittedName>
</protein>
<feature type="transmembrane region" description="Helical" evidence="1">
    <location>
        <begin position="108"/>
        <end position="129"/>
    </location>
</feature>
<accession>A0AAX4PKR6</accession>
<keyword evidence="4" id="KW-1185">Reference proteome</keyword>
<dbReference type="SUPFAM" id="SSF54106">
    <property type="entry name" value="LysM domain"/>
    <property type="match status" value="1"/>
</dbReference>
<dbReference type="SMART" id="SM00257">
    <property type="entry name" value="LysM"/>
    <property type="match status" value="1"/>
</dbReference>
<proteinExistence type="predicted"/>
<organism evidence="3 4">
    <name type="scientific">Chloropicon roscoffensis</name>
    <dbReference type="NCBI Taxonomy" id="1461544"/>
    <lineage>
        <taxon>Eukaryota</taxon>
        <taxon>Viridiplantae</taxon>
        <taxon>Chlorophyta</taxon>
        <taxon>Chloropicophyceae</taxon>
        <taxon>Chloropicales</taxon>
        <taxon>Chloropicaceae</taxon>
        <taxon>Chloropicon</taxon>
    </lineage>
</organism>
<reference evidence="3 4" key="1">
    <citation type="submission" date="2024-03" db="EMBL/GenBank/DDBJ databases">
        <title>Complete genome sequence of the green alga Chloropicon roscoffensis RCC1871.</title>
        <authorList>
            <person name="Lemieux C."/>
            <person name="Pombert J.-F."/>
            <person name="Otis C."/>
            <person name="Turmel M."/>
        </authorList>
    </citation>
    <scope>NUCLEOTIDE SEQUENCE [LARGE SCALE GENOMIC DNA]</scope>
    <source>
        <strain evidence="3 4">RCC1871</strain>
    </source>
</reference>
<evidence type="ECO:0000256" key="1">
    <source>
        <dbReference type="SAM" id="Phobius"/>
    </source>
</evidence>
<dbReference type="AlphaFoldDB" id="A0AAX4PKR6"/>
<evidence type="ECO:0000259" key="2">
    <source>
        <dbReference type="PROSITE" id="PS51782"/>
    </source>
</evidence>
<dbReference type="EMBL" id="CP151517">
    <property type="protein sequence ID" value="WZN66974.1"/>
    <property type="molecule type" value="Genomic_DNA"/>
</dbReference>
<keyword evidence="1" id="KW-0812">Transmembrane</keyword>
<evidence type="ECO:0000313" key="3">
    <source>
        <dbReference type="EMBL" id="WZN66974.1"/>
    </source>
</evidence>
<dbReference type="InterPro" id="IPR036779">
    <property type="entry name" value="LysM_dom_sf"/>
</dbReference>
<dbReference type="CDD" id="cd00118">
    <property type="entry name" value="LysM"/>
    <property type="match status" value="1"/>
</dbReference>
<dbReference type="Gene3D" id="3.10.350.10">
    <property type="entry name" value="LysM domain"/>
    <property type="match status" value="1"/>
</dbReference>
<sequence length="134" mass="14166">MMTDVGLSGGRAVGMAATAPLSSYPARRVRRVARQGARVQSRDVSVMMAGKKYHTVQKGEWLSSIAPKYNVSTEKIKEANAEAIGEGDLIYPGQQLLIPGTGSGVKGVLVKVVVALLVVAAASGIWPTIKEEMK</sequence>
<feature type="domain" description="LysM" evidence="2">
    <location>
        <begin position="52"/>
        <end position="98"/>
    </location>
</feature>
<evidence type="ECO:0000313" key="4">
    <source>
        <dbReference type="Proteomes" id="UP001472866"/>
    </source>
</evidence>
<dbReference type="InterPro" id="IPR018392">
    <property type="entry name" value="LysM"/>
</dbReference>